<reference evidence="2 3" key="1">
    <citation type="submission" date="2021-06" db="EMBL/GenBank/DDBJ databases">
        <title>Caerostris extrusa draft genome.</title>
        <authorList>
            <person name="Kono N."/>
            <person name="Arakawa K."/>
        </authorList>
    </citation>
    <scope>NUCLEOTIDE SEQUENCE [LARGE SCALE GENOMIC DNA]</scope>
</reference>
<feature type="compositionally biased region" description="Basic and acidic residues" evidence="1">
    <location>
        <begin position="51"/>
        <end position="64"/>
    </location>
</feature>
<accession>A0AAV4T2M6</accession>
<proteinExistence type="predicted"/>
<dbReference type="Proteomes" id="UP001054945">
    <property type="component" value="Unassembled WGS sequence"/>
</dbReference>
<organism evidence="2 3">
    <name type="scientific">Caerostris extrusa</name>
    <name type="common">Bark spider</name>
    <name type="synonym">Caerostris bankana</name>
    <dbReference type="NCBI Taxonomy" id="172846"/>
    <lineage>
        <taxon>Eukaryota</taxon>
        <taxon>Metazoa</taxon>
        <taxon>Ecdysozoa</taxon>
        <taxon>Arthropoda</taxon>
        <taxon>Chelicerata</taxon>
        <taxon>Arachnida</taxon>
        <taxon>Araneae</taxon>
        <taxon>Araneomorphae</taxon>
        <taxon>Entelegynae</taxon>
        <taxon>Araneoidea</taxon>
        <taxon>Araneidae</taxon>
        <taxon>Caerostris</taxon>
    </lineage>
</organism>
<feature type="region of interest" description="Disordered" evidence="1">
    <location>
        <begin position="27"/>
        <end position="64"/>
    </location>
</feature>
<name>A0AAV4T2M6_CAEEX</name>
<protein>
    <submittedName>
        <fullName evidence="2">Uncharacterized protein</fullName>
    </submittedName>
</protein>
<dbReference type="AlphaFoldDB" id="A0AAV4T2M6"/>
<comment type="caution">
    <text evidence="2">The sequence shown here is derived from an EMBL/GenBank/DDBJ whole genome shotgun (WGS) entry which is preliminary data.</text>
</comment>
<feature type="compositionally biased region" description="Low complexity" evidence="1">
    <location>
        <begin position="27"/>
        <end position="38"/>
    </location>
</feature>
<dbReference type="EMBL" id="BPLR01010605">
    <property type="protein sequence ID" value="GIY40399.1"/>
    <property type="molecule type" value="Genomic_DNA"/>
</dbReference>
<sequence length="84" mass="9417">MFPLSRGRMIMVEPANTFPWERASRLSSKRNLLSSPPSDLGGQVATDSESAEDRRSGLSLIGEDKQQHRPTYYGNCCLRTCVKQ</sequence>
<evidence type="ECO:0000313" key="3">
    <source>
        <dbReference type="Proteomes" id="UP001054945"/>
    </source>
</evidence>
<evidence type="ECO:0000313" key="2">
    <source>
        <dbReference type="EMBL" id="GIY40399.1"/>
    </source>
</evidence>
<keyword evidence="3" id="KW-1185">Reference proteome</keyword>
<evidence type="ECO:0000256" key="1">
    <source>
        <dbReference type="SAM" id="MobiDB-lite"/>
    </source>
</evidence>
<gene>
    <name evidence="2" type="ORF">CEXT_523781</name>
</gene>